<feature type="chain" id="PRO_5018651640" evidence="1">
    <location>
        <begin position="20"/>
        <end position="333"/>
    </location>
</feature>
<evidence type="ECO:0000259" key="2">
    <source>
        <dbReference type="SMART" id="SM00849"/>
    </source>
</evidence>
<dbReference type="SMART" id="SM00849">
    <property type="entry name" value="Lactamase_B"/>
    <property type="match status" value="1"/>
</dbReference>
<dbReference type="CDD" id="cd16280">
    <property type="entry name" value="metallo-hydrolase-like_MBL-fold"/>
    <property type="match status" value="1"/>
</dbReference>
<dbReference type="SUPFAM" id="SSF56281">
    <property type="entry name" value="Metallo-hydrolase/oxidoreductase"/>
    <property type="match status" value="1"/>
</dbReference>
<dbReference type="InterPro" id="IPR050855">
    <property type="entry name" value="NDM-1-like"/>
</dbReference>
<reference evidence="3 4" key="1">
    <citation type="submission" date="2019-01" db="EMBL/GenBank/DDBJ databases">
        <title>The draft genome of Rhizobium sp. 24NR.</title>
        <authorList>
            <person name="Liu L."/>
            <person name="Liang L."/>
            <person name="Shi S."/>
            <person name="Xu L."/>
            <person name="Wang X."/>
            <person name="Li L."/>
            <person name="Zhang X."/>
        </authorList>
    </citation>
    <scope>NUCLEOTIDE SEQUENCE [LARGE SCALE GENOMIC DNA]</scope>
    <source>
        <strain evidence="3 4">24NR</strain>
    </source>
</reference>
<keyword evidence="4" id="KW-1185">Reference proteome</keyword>
<organism evidence="3 4">
    <name type="scientific">Neorhizobium lilium</name>
    <dbReference type="NCBI Taxonomy" id="2503024"/>
    <lineage>
        <taxon>Bacteria</taxon>
        <taxon>Pseudomonadati</taxon>
        <taxon>Pseudomonadota</taxon>
        <taxon>Alphaproteobacteria</taxon>
        <taxon>Hyphomicrobiales</taxon>
        <taxon>Rhizobiaceae</taxon>
        <taxon>Rhizobium/Agrobacterium group</taxon>
        <taxon>Neorhizobium</taxon>
    </lineage>
</organism>
<proteinExistence type="predicted"/>
<sequence length="333" mass="36170">MKTLLIPFICLAIVQPAYAADSAVSPQTLAEQGLKAGARFPGLADICNLSQALTLPGGAPASAGGNEQKPPAWREASTVMEPQKVFDNLYFLGTRGVTSWAITTSKGIILIDALDNDEEARQYIEGGLKKLGLDPNDIRYLIITHAHGDHYGGQQFLVDTYKPKVVMSEEDWKELEKPELEFSNPDWGLPPKRDVSIKDGDTIKLGDTVVQLYVTPGHTPGTVSLIFPVMDGIDRHVVGLWGGTGMRFGPDEQRIRNYSVSAGRFHDIAEQQSVDVFLSNHPARDGALEAIAKLKDRSPGEPHPFVTGTAALGAFELLRDCSLAQAERIKLGN</sequence>
<feature type="domain" description="Metallo-beta-lactamase" evidence="2">
    <location>
        <begin position="96"/>
        <end position="281"/>
    </location>
</feature>
<dbReference type="Proteomes" id="UP000287687">
    <property type="component" value="Unassembled WGS sequence"/>
</dbReference>
<dbReference type="OrthoDB" id="9773738at2"/>
<comment type="caution">
    <text evidence="3">The sequence shown here is derived from an EMBL/GenBank/DDBJ whole genome shotgun (WGS) entry which is preliminary data.</text>
</comment>
<keyword evidence="3" id="KW-0378">Hydrolase</keyword>
<dbReference type="Pfam" id="PF00753">
    <property type="entry name" value="Lactamase_B"/>
    <property type="match status" value="1"/>
</dbReference>
<dbReference type="EMBL" id="SBIP01000006">
    <property type="protein sequence ID" value="RWX74688.1"/>
    <property type="molecule type" value="Genomic_DNA"/>
</dbReference>
<dbReference type="PANTHER" id="PTHR42951">
    <property type="entry name" value="METALLO-BETA-LACTAMASE DOMAIN-CONTAINING"/>
    <property type="match status" value="1"/>
</dbReference>
<gene>
    <name evidence="3" type="ORF">EPK99_22505</name>
</gene>
<name>A0A3S3VEE0_9HYPH</name>
<evidence type="ECO:0000256" key="1">
    <source>
        <dbReference type="SAM" id="SignalP"/>
    </source>
</evidence>
<dbReference type="GO" id="GO:0016787">
    <property type="term" value="F:hydrolase activity"/>
    <property type="evidence" value="ECO:0007669"/>
    <property type="project" value="UniProtKB-KW"/>
</dbReference>
<protein>
    <submittedName>
        <fullName evidence="3">MBL fold metallo-hydrolase</fullName>
    </submittedName>
</protein>
<dbReference type="AlphaFoldDB" id="A0A3S3VEE0"/>
<dbReference type="RefSeq" id="WP_128445349.1">
    <property type="nucleotide sequence ID" value="NZ_SBIP01000006.1"/>
</dbReference>
<dbReference type="InterPro" id="IPR001279">
    <property type="entry name" value="Metallo-B-lactamas"/>
</dbReference>
<feature type="signal peptide" evidence="1">
    <location>
        <begin position="1"/>
        <end position="19"/>
    </location>
</feature>
<accession>A0A3S3VEE0</accession>
<dbReference type="Gene3D" id="3.60.15.10">
    <property type="entry name" value="Ribonuclease Z/Hydroxyacylglutathione hydrolase-like"/>
    <property type="match status" value="1"/>
</dbReference>
<evidence type="ECO:0000313" key="3">
    <source>
        <dbReference type="EMBL" id="RWX74688.1"/>
    </source>
</evidence>
<dbReference type="InterPro" id="IPR036866">
    <property type="entry name" value="RibonucZ/Hydroxyglut_hydro"/>
</dbReference>
<keyword evidence="1" id="KW-0732">Signal</keyword>
<evidence type="ECO:0000313" key="4">
    <source>
        <dbReference type="Proteomes" id="UP000287687"/>
    </source>
</evidence>